<comment type="caution">
    <text evidence="2">The sequence shown here is derived from an EMBL/GenBank/DDBJ whole genome shotgun (WGS) entry which is preliminary data.</text>
</comment>
<keyword evidence="3" id="KW-1185">Reference proteome</keyword>
<gene>
    <name evidence="2" type="ORF">GK091_12885</name>
</gene>
<feature type="chain" id="PRO_5026777081" evidence="1">
    <location>
        <begin position="20"/>
        <end position="196"/>
    </location>
</feature>
<keyword evidence="1" id="KW-0732">Signal</keyword>
<dbReference type="Proteomes" id="UP000477386">
    <property type="component" value="Unassembled WGS sequence"/>
</dbReference>
<dbReference type="AlphaFoldDB" id="A0A6M0IHS4"/>
<dbReference type="EMBL" id="JAAGNZ010000001">
    <property type="protein sequence ID" value="NEU67778.1"/>
    <property type="molecule type" value="Genomic_DNA"/>
</dbReference>
<sequence>MKKYLQVFVLSTLSTFAYAQDEKPEKPKTKLEAFMAQDGTVIVQGFSTIGKMEGMYGSFLSVDSKEITVASSGKREYGITIEVKKNIGSNLTRESTSYIDYDEIESLLKGIDYISKIDKSSTKLQDFQADYRTKDDLKISVFSGSLGLFSSSKNSSIYLNVESGIIGRATATFKLESINEFRGLIAKAKEKLDSIK</sequence>
<evidence type="ECO:0000256" key="1">
    <source>
        <dbReference type="SAM" id="SignalP"/>
    </source>
</evidence>
<accession>A0A6M0IHS4</accession>
<reference evidence="2 3" key="1">
    <citation type="submission" date="2020-02" db="EMBL/GenBank/DDBJ databases">
        <title>Draft genome sequence of two Spirosoma agri KCTC 52727 and Spirosoma terrae KCTC 52035.</title>
        <authorList>
            <person name="Rojas J."/>
            <person name="Ambika Manirajan B."/>
            <person name="Ratering S."/>
            <person name="Suarez C."/>
            <person name="Schnell S."/>
        </authorList>
    </citation>
    <scope>NUCLEOTIDE SEQUENCE [LARGE SCALE GENOMIC DNA]</scope>
    <source>
        <strain evidence="2 3">KCTC 52727</strain>
    </source>
</reference>
<evidence type="ECO:0000313" key="2">
    <source>
        <dbReference type="EMBL" id="NEU67778.1"/>
    </source>
</evidence>
<organism evidence="2 3">
    <name type="scientific">Spirosoma agri</name>
    <dbReference type="NCBI Taxonomy" id="1987381"/>
    <lineage>
        <taxon>Bacteria</taxon>
        <taxon>Pseudomonadati</taxon>
        <taxon>Bacteroidota</taxon>
        <taxon>Cytophagia</taxon>
        <taxon>Cytophagales</taxon>
        <taxon>Cytophagaceae</taxon>
        <taxon>Spirosoma</taxon>
    </lineage>
</organism>
<name>A0A6M0IHS4_9BACT</name>
<evidence type="ECO:0000313" key="3">
    <source>
        <dbReference type="Proteomes" id="UP000477386"/>
    </source>
</evidence>
<protein>
    <submittedName>
        <fullName evidence="2">Uncharacterized protein</fullName>
    </submittedName>
</protein>
<feature type="signal peptide" evidence="1">
    <location>
        <begin position="1"/>
        <end position="19"/>
    </location>
</feature>
<proteinExistence type="predicted"/>
<dbReference type="RefSeq" id="WP_164038412.1">
    <property type="nucleotide sequence ID" value="NZ_JAAGNZ010000001.1"/>
</dbReference>